<keyword evidence="3" id="KW-1133">Transmembrane helix</keyword>
<organism evidence="5 6">
    <name type="scientific">Capsaspora owczarzaki (strain ATCC 30864)</name>
    <dbReference type="NCBI Taxonomy" id="595528"/>
    <lineage>
        <taxon>Eukaryota</taxon>
        <taxon>Filasterea</taxon>
        <taxon>Capsaspora</taxon>
    </lineage>
</organism>
<dbReference type="STRING" id="595528.A0A0D2VWC4"/>
<dbReference type="Proteomes" id="UP000008743">
    <property type="component" value="Unassembled WGS sequence"/>
</dbReference>
<feature type="region of interest" description="Disordered" evidence="2">
    <location>
        <begin position="1937"/>
        <end position="1961"/>
    </location>
</feature>
<feature type="compositionally biased region" description="Low complexity" evidence="2">
    <location>
        <begin position="1159"/>
        <end position="1178"/>
    </location>
</feature>
<feature type="compositionally biased region" description="Pro residues" evidence="2">
    <location>
        <begin position="2183"/>
        <end position="2201"/>
    </location>
</feature>
<feature type="compositionally biased region" description="Low complexity" evidence="2">
    <location>
        <begin position="1062"/>
        <end position="1074"/>
    </location>
</feature>
<evidence type="ECO:0000256" key="4">
    <source>
        <dbReference type="SAM" id="SignalP"/>
    </source>
</evidence>
<feature type="coiled-coil region" evidence="1">
    <location>
        <begin position="2061"/>
        <end position="2088"/>
    </location>
</feature>
<feature type="region of interest" description="Disordered" evidence="2">
    <location>
        <begin position="2147"/>
        <end position="2217"/>
    </location>
</feature>
<feature type="transmembrane region" description="Helical" evidence="3">
    <location>
        <begin position="1602"/>
        <end position="1629"/>
    </location>
</feature>
<feature type="region of interest" description="Disordered" evidence="2">
    <location>
        <begin position="1980"/>
        <end position="2001"/>
    </location>
</feature>
<evidence type="ECO:0000313" key="5">
    <source>
        <dbReference type="EMBL" id="KJE95857.1"/>
    </source>
</evidence>
<keyword evidence="6" id="KW-1185">Reference proteome</keyword>
<evidence type="ECO:0000256" key="3">
    <source>
        <dbReference type="SAM" id="Phobius"/>
    </source>
</evidence>
<feature type="transmembrane region" description="Helical" evidence="3">
    <location>
        <begin position="1535"/>
        <end position="1560"/>
    </location>
</feature>
<evidence type="ECO:0000256" key="2">
    <source>
        <dbReference type="SAM" id="MobiDB-lite"/>
    </source>
</evidence>
<evidence type="ECO:0000313" key="6">
    <source>
        <dbReference type="Proteomes" id="UP000008743"/>
    </source>
</evidence>
<dbReference type="SUPFAM" id="SSF53448">
    <property type="entry name" value="Nucleotide-diphospho-sugar transferases"/>
    <property type="match status" value="1"/>
</dbReference>
<dbReference type="OrthoDB" id="2125500at2759"/>
<dbReference type="EMBL" id="KE346370">
    <property type="protein sequence ID" value="KJE95857.1"/>
    <property type="molecule type" value="Genomic_DNA"/>
</dbReference>
<gene>
    <name evidence="5" type="ORF">CAOG_006260</name>
</gene>
<dbReference type="InterPro" id="IPR029044">
    <property type="entry name" value="Nucleotide-diphossugar_trans"/>
</dbReference>
<feature type="chain" id="PRO_5002254546" description="Glycosyltransferase 2-like domain-containing protein" evidence="4">
    <location>
        <begin position="29"/>
        <end position="2217"/>
    </location>
</feature>
<sequence>MRPAAARSTTMRLVAFWLLVAASLSAVAEELPQPAPLFNPSHQRQFEQHGWPQNQFVMAQANGKTMVNNKVVHDSLLPLDALAQTARRNAGGAGMRRGALNVSTISYDVEKLGNQVSVSLAARVQATANAPGFDVLDANFQLVDLGFLAGVNMGSSKPGYEPGDGAANLNDFRRFMRYASTLGANVIRVYSIMPPVFYQALYEHNRAAFGFPSAATAFRPFPLNESTVITPLYVMQTVWGYDLTDEISAATTGSGTSQSINMFLPASTNIVRKAITDAVRAVYGAGEAPYGRKISGEFTYNISPYLIGWIFGSTWTPADIAKTNGANANVPRYNGQFFSCTTAASPFECWIAYMVDILAAEDTKRGWQRPIGIANAVETDPMTHALDPGYPYSENDWQSIEAANIVVSPPDPTRVGFYAGMFYSFDVQPGFPDFLAGIAPTPASEIPSNAPAGVNVNSDPYAAYIVTLRQRYPSAPLIVSSLDISTGILTARIDASLNRNSGGIDEQSAGTEIANLIKLIQAAGLNGVVLFELVDEWFKTTWNSEDATSHPEAWLNMLSASSNTGLVAASSPSSIIIDGNRQSTSSEWSNCTNMLGSSGTAVGFKSMCAQFDASQLFLLVEKSSDFQPGDSLWIAFDTVPGKGAVTSQIFYGPASGMVSYNIPADYLVNFDASAANSNEWQLNVYVNDNLDAYQRGPLIADAPYYDLPAASAGQDDSRLGYFSLIRSLTRKRTYLADPSVSGSFTAVDHVVTDLGRLQRGINYLYAPADDALASSMNRWHAVGSTLEVSLPWSMLGFIDPSKSVVSVLTGKGTGMQEHALETEEPGEISVQLVVNQQSLPPAKYRFGTWNKPCFCERFKPTAAFAAQAFYNARGLLDESNRIQTTIPMHCECPVVPGPGWMRLVFVYLMTYGSLFLLAMLFIAGVVRPLVSRLVPCLTGRKFKQTHPGIGYIQFFAFVLFAALAAAFILFGIVREQDPYTLAYDVASDVDADDAGRTEWEFGIYMVLLNWDAVFLALFCIFIRWPRKHIIPVPPILPPAELFAQQQQLLRHQQHSHHHALPHPDSAVGSSASSIHSDDGDAAQPQGIQSRVGSPRLQHRQFQPVDAPAEAIRRAAELAVASPHRRSRGVQGTSEMTQQQSRLAVPSQVDPSYSRSTDFTSMEATSASESARASTSSETPALPQHLMPAPLLVVPEGKDLPPCCKEDVVSAAVARTKKYDGIHRGGHAFIIACHNSSTKIHMTIENILLRSEPWQVFVADNGSSPEQVTSTAEACKQLSLDYNRSHPGYAGHPINFGTLREGSKTVAQFASVFNLLRFDRRIDYVTMIDDDTVVPASWSEEEVIAYFERNAAVKCLAYPLEARNQTHTLAHLEHFEYLLAGYMKIVQAKLGTTLFASGAFNTWRVEYIVDILFRHDTMHHGDDLQQGLLLHSLAGKSWILNPERVHPGKYKVDCAGSIVVATDVPVHWFHARDLLPSWLMDHCGTMAKCKCGEPSLFQQRAKGWEVSRQRFLWKYAKMLFAWRSINSWRGVWARCLAIYDLALILNDWAVIAYTLAVFLYYQTPIYLLRGLVLSWAIQLLIHVFFNLAVLWPARKAVPVEVMVLFPVLYKLPMLVFIRLFGMFYNLFYYVPFVRNKTKVRSRFHNRDSFKSMVNGAYRHESEEDPDGSPRQWWISDEAHLSEEESRRRMQSLQRESAVAAADEVRSGRAPSIFHEDHADWQGQTMRNAASALTEGHFPGARPSNSVLEATRGASITPAGRFVSSGAIVGSPLGADGSHGSPLSAEFAAALYALENINSSSEDTDLAILERVLAREDNSVALAGSAAVGGAALNEAHAHHTRTAAAAGGSHSGNVGAGDRPPANAEYENIATDDLRRHVRNMPARPTNLDQELKSAVKLLENSQVLTSELPANAFLRAYSTKRRQQVAHGGLAGVRARVEPAESPSTSQTSFSPSGSVASVGRSGEPSAAAVVATTSTNALPSVSSRDMSLASSQSQSSGSVSVLVGGTSTSTMAAPRRHLRTLLSSISTMKSSATALPHVSSNLAETQSPPDLSTLKERLAANHQEKQMNAAEVIIRDQERQMERACADRLARASTPEERAEAERHNQQLREQFREDSSVTVRLLQRSNNKALQQLHPKDIMSAVSRYNEGKRRSSVRPQEASAARAAAATAATASEYVNVQPPALPPALPPRIPPPVPPRGIPMTLHGIDDDDDSSI</sequence>
<dbReference type="eggNOG" id="ENOG502QSNQ">
    <property type="taxonomic scope" value="Eukaryota"/>
</dbReference>
<accession>A0A0D2VWC4</accession>
<feature type="compositionally biased region" description="Low complexity" evidence="2">
    <location>
        <begin position="1988"/>
        <end position="2001"/>
    </location>
</feature>
<keyword evidence="1" id="KW-0175">Coiled coil</keyword>
<keyword evidence="3" id="KW-0812">Transmembrane</keyword>
<dbReference type="RefSeq" id="XP_004345009.2">
    <property type="nucleotide sequence ID" value="XM_004344959.2"/>
</dbReference>
<feature type="compositionally biased region" description="Polar residues" evidence="2">
    <location>
        <begin position="1148"/>
        <end position="1158"/>
    </location>
</feature>
<feature type="transmembrane region" description="Helical" evidence="3">
    <location>
        <begin position="900"/>
        <end position="930"/>
    </location>
</feature>
<evidence type="ECO:0000256" key="1">
    <source>
        <dbReference type="SAM" id="Coils"/>
    </source>
</evidence>
<feature type="compositionally biased region" description="Polar residues" evidence="2">
    <location>
        <begin position="1129"/>
        <end position="1141"/>
    </location>
</feature>
<keyword evidence="3" id="KW-0472">Membrane</keyword>
<dbReference type="InParanoid" id="A0A0D2VWC4"/>
<feature type="transmembrane region" description="Helical" evidence="3">
    <location>
        <begin position="1001"/>
        <end position="1022"/>
    </location>
</feature>
<name>A0A0D2VWC4_CAPO3</name>
<dbReference type="Gene3D" id="3.90.550.10">
    <property type="entry name" value="Spore Coat Polysaccharide Biosynthesis Protein SpsA, Chain A"/>
    <property type="match status" value="1"/>
</dbReference>
<keyword evidence="4" id="KW-0732">Signal</keyword>
<feature type="region of interest" description="Disordered" evidence="2">
    <location>
        <begin position="1052"/>
        <end position="1102"/>
    </location>
</feature>
<feature type="transmembrane region" description="Helical" evidence="3">
    <location>
        <begin position="951"/>
        <end position="973"/>
    </location>
</feature>
<feature type="region of interest" description="Disordered" evidence="2">
    <location>
        <begin position="1837"/>
        <end position="1863"/>
    </location>
</feature>
<feature type="signal peptide" evidence="4">
    <location>
        <begin position="1"/>
        <end position="28"/>
    </location>
</feature>
<feature type="compositionally biased region" description="Low complexity" evidence="2">
    <location>
        <begin position="1841"/>
        <end position="1856"/>
    </location>
</feature>
<feature type="compositionally biased region" description="Low complexity" evidence="2">
    <location>
        <begin position="2161"/>
        <end position="2175"/>
    </location>
</feature>
<reference evidence="6" key="1">
    <citation type="submission" date="2011-02" db="EMBL/GenBank/DDBJ databases">
        <title>The Genome Sequence of Capsaspora owczarzaki ATCC 30864.</title>
        <authorList>
            <person name="Russ C."/>
            <person name="Cuomo C."/>
            <person name="Burger G."/>
            <person name="Gray M.W."/>
            <person name="Holland P.W.H."/>
            <person name="King N."/>
            <person name="Lang F.B.F."/>
            <person name="Roger A.J."/>
            <person name="Ruiz-Trillo I."/>
            <person name="Young S.K."/>
            <person name="Zeng Q."/>
            <person name="Gargeya S."/>
            <person name="Alvarado L."/>
            <person name="Berlin A."/>
            <person name="Chapman S.B."/>
            <person name="Chen Z."/>
            <person name="Freedman E."/>
            <person name="Gellesch M."/>
            <person name="Goldberg J."/>
            <person name="Griggs A."/>
            <person name="Gujja S."/>
            <person name="Heilman E."/>
            <person name="Heiman D."/>
            <person name="Howarth C."/>
            <person name="Mehta T."/>
            <person name="Neiman D."/>
            <person name="Pearson M."/>
            <person name="Roberts A."/>
            <person name="Saif S."/>
            <person name="Shea T."/>
            <person name="Shenoy N."/>
            <person name="Sisk P."/>
            <person name="Stolte C."/>
            <person name="Sykes S."/>
            <person name="White J."/>
            <person name="Yandava C."/>
            <person name="Haas B."/>
            <person name="Nusbaum C."/>
            <person name="Birren B."/>
        </authorList>
    </citation>
    <scope>NUCLEOTIDE SEQUENCE</scope>
    <source>
        <strain evidence="6">ATCC 30864</strain>
    </source>
</reference>
<feature type="region of interest" description="Disordered" evidence="2">
    <location>
        <begin position="1118"/>
        <end position="1182"/>
    </location>
</feature>
<evidence type="ECO:0008006" key="7">
    <source>
        <dbReference type="Google" id="ProtNLM"/>
    </source>
</evidence>
<feature type="compositionally biased region" description="Low complexity" evidence="2">
    <location>
        <begin position="1942"/>
        <end position="1955"/>
    </location>
</feature>
<protein>
    <recommendedName>
        <fullName evidence="7">Glycosyltransferase 2-like domain-containing protein</fullName>
    </recommendedName>
</protein>
<feature type="transmembrane region" description="Helical" evidence="3">
    <location>
        <begin position="1566"/>
        <end position="1590"/>
    </location>
</feature>
<proteinExistence type="predicted"/>